<dbReference type="PROSITE" id="PS51257">
    <property type="entry name" value="PROKAR_LIPOPROTEIN"/>
    <property type="match status" value="1"/>
</dbReference>
<organism evidence="6">
    <name type="scientific">Atelocyanobacterium thalassa (isolate ALOHA)</name>
    <dbReference type="NCBI Taxonomy" id="1453429"/>
    <lineage>
        <taxon>Bacteria</taxon>
        <taxon>Bacillati</taxon>
        <taxon>Cyanobacteriota</taxon>
        <taxon>Cyanophyceae</taxon>
        <taxon>Oscillatoriophycideae</taxon>
        <taxon>Chroococcales</taxon>
        <taxon>Aphanothecaceae</taxon>
        <taxon>Candidatus Atelocyanobacterium</taxon>
        <taxon>Candidatus Atelocyanobacterium thalassae</taxon>
    </lineage>
</organism>
<dbReference type="AlphaFoldDB" id="D3ER41"/>
<accession>D3ER41</accession>
<dbReference type="EMBL" id="CP001842">
    <property type="protein sequence ID" value="ADB95941.1"/>
    <property type="molecule type" value="Genomic_DNA"/>
</dbReference>
<keyword evidence="6" id="KW-1185">Reference proteome</keyword>
<proteinExistence type="predicted"/>
<dbReference type="OrthoDB" id="503789at2"/>
<dbReference type="PRINTS" id="PR00909">
    <property type="entry name" value="SPERMDNBNDNG"/>
</dbReference>
<dbReference type="HOGENOM" id="CLU_026974_11_1_3"/>
<evidence type="ECO:0000256" key="1">
    <source>
        <dbReference type="ARBA" id="ARBA00004418"/>
    </source>
</evidence>
<dbReference type="Pfam" id="PF13343">
    <property type="entry name" value="SBP_bac_6"/>
    <property type="match status" value="1"/>
</dbReference>
<dbReference type="GO" id="GO:0019808">
    <property type="term" value="F:polyamine binding"/>
    <property type="evidence" value="ECO:0007669"/>
    <property type="project" value="InterPro"/>
</dbReference>
<protein>
    <submittedName>
        <fullName evidence="5">Spermidine/putrescine-binding periplasmic protein</fullName>
    </submittedName>
</protein>
<dbReference type="GO" id="GO:0042597">
    <property type="term" value="C:periplasmic space"/>
    <property type="evidence" value="ECO:0007669"/>
    <property type="project" value="UniProtKB-SubCell"/>
</dbReference>
<evidence type="ECO:0000256" key="3">
    <source>
        <dbReference type="ARBA" id="ARBA00022729"/>
    </source>
</evidence>
<dbReference type="GO" id="GO:0015846">
    <property type="term" value="P:polyamine transport"/>
    <property type="evidence" value="ECO:0007669"/>
    <property type="project" value="InterPro"/>
</dbReference>
<dbReference type="SUPFAM" id="SSF53850">
    <property type="entry name" value="Periplasmic binding protein-like II"/>
    <property type="match status" value="1"/>
</dbReference>
<keyword evidence="3" id="KW-0732">Signal</keyword>
<evidence type="ECO:0000313" key="5">
    <source>
        <dbReference type="EMBL" id="ADB95941.1"/>
    </source>
</evidence>
<dbReference type="KEGG" id="cyu:UCYN_12750"/>
<sequence length="385" mass="44614">MPTRRSFLNIIELLAIGQLASGCKKSDADLKISLLKGSVPPQSLKLFNQYFSSNTSFDFHSRAQLIELFNLLEYWKSQQKKYTNDSWPRVSMLPSQKSDISDLVTLGDSWLTQAIQKDLIQPITISSWHNWHKLPSYWQNLVIRDQNGIPNKNGFVWGAPYRWGTTLIAYRADKLDGEIKDWSDLWDPKLENRISLVDQPREVIGLTLKKLNKSYNTKNLKNIPQLRSELQAFNKQVKYYNSQYYLQPLLMGEVWASVGWSNDIIPILSRNRNIKAVIPSSGTSLWSDIWVAPKNNNISTLSEIAQRWINFCWEPEMVNLISLFTNASSPMINNLNNKQLFPEVINNPLLCLQPSIFNKCDFIEPLSIEEQKEYIKLWLEIKNTK</sequence>
<gene>
    <name evidence="5" type="ordered locus">UCYN_12750</name>
</gene>
<dbReference type="Proteomes" id="UP000001405">
    <property type="component" value="Chromosome"/>
</dbReference>
<evidence type="ECO:0000256" key="2">
    <source>
        <dbReference type="ARBA" id="ARBA00022448"/>
    </source>
</evidence>
<dbReference type="PANTHER" id="PTHR30222">
    <property type="entry name" value="SPERMIDINE/PUTRESCINE-BINDING PERIPLASMIC PROTEIN"/>
    <property type="match status" value="1"/>
</dbReference>
<name>D3ER41_ATETH</name>
<evidence type="ECO:0000256" key="4">
    <source>
        <dbReference type="ARBA" id="ARBA00022764"/>
    </source>
</evidence>
<keyword evidence="4" id="KW-0574">Periplasm</keyword>
<dbReference type="PANTHER" id="PTHR30222:SF17">
    <property type="entry name" value="SPERMIDINE_PUTRESCINE-BINDING PERIPLASMIC PROTEIN"/>
    <property type="match status" value="1"/>
</dbReference>
<dbReference type="InterPro" id="IPR001188">
    <property type="entry name" value="Sperm_putr-bd"/>
</dbReference>
<keyword evidence="2" id="KW-0813">Transport</keyword>
<comment type="subcellular location">
    <subcellularLocation>
        <location evidence="1">Periplasm</location>
    </subcellularLocation>
</comment>
<dbReference type="RefSeq" id="WP_012954628.1">
    <property type="nucleotide sequence ID" value="NC_013771.1"/>
</dbReference>
<dbReference type="STRING" id="1453429.UCYN_12750"/>
<evidence type="ECO:0000313" key="6">
    <source>
        <dbReference type="Proteomes" id="UP000001405"/>
    </source>
</evidence>
<reference evidence="5 6" key="1">
    <citation type="journal article" date="2010" name="Nature">
        <title>Metabolic streamlining in an open-ocean nitrogen-fixing cyanobacterium.</title>
        <authorList>
            <person name="Tripp H.J."/>
            <person name="Bench S.R."/>
            <person name="Turk K.A."/>
            <person name="Foster R.A."/>
            <person name="Desany B.A."/>
            <person name="Niazi F."/>
            <person name="Affourtit J.P."/>
            <person name="Zehr J.P."/>
        </authorList>
    </citation>
    <scope>NUCLEOTIDE SEQUENCE [LARGE SCALE GENOMIC DNA]</scope>
    <source>
        <strain evidence="6">ALOHA</strain>
    </source>
</reference>
<dbReference type="Gene3D" id="3.40.190.10">
    <property type="entry name" value="Periplasmic binding protein-like II"/>
    <property type="match status" value="2"/>
</dbReference>